<feature type="compositionally biased region" description="Basic and acidic residues" evidence="7">
    <location>
        <begin position="142"/>
        <end position="175"/>
    </location>
</feature>
<reference evidence="10" key="1">
    <citation type="submission" date="2025-08" db="UniProtKB">
        <authorList>
            <consortium name="RefSeq"/>
        </authorList>
    </citation>
    <scope>IDENTIFICATION</scope>
</reference>
<feature type="domain" description="C2HC/C3H-type" evidence="8">
    <location>
        <begin position="261"/>
        <end position="290"/>
    </location>
</feature>
<evidence type="ECO:0000259" key="8">
    <source>
        <dbReference type="PROSITE" id="PS52027"/>
    </source>
</evidence>
<dbReference type="AlphaFoldDB" id="A0A9Y4JWU4"/>
<feature type="region of interest" description="Disordered" evidence="7">
    <location>
        <begin position="199"/>
        <end position="255"/>
    </location>
</feature>
<feature type="region of interest" description="Disordered" evidence="7">
    <location>
        <begin position="314"/>
        <end position="356"/>
    </location>
</feature>
<name>A0A9Y4JWU4_9TELE</name>
<evidence type="ECO:0000256" key="5">
    <source>
        <dbReference type="ARBA" id="ARBA00023054"/>
    </source>
</evidence>
<evidence type="ECO:0000256" key="2">
    <source>
        <dbReference type="ARBA" id="ARBA00022723"/>
    </source>
</evidence>
<dbReference type="InterPro" id="IPR026104">
    <property type="entry name" value="ZNF_C2HC_dom_1C"/>
</dbReference>
<dbReference type="Proteomes" id="UP000694891">
    <property type="component" value="Unplaced"/>
</dbReference>
<proteinExistence type="inferred from homology"/>
<feature type="compositionally biased region" description="Basic and acidic residues" evidence="7">
    <location>
        <begin position="38"/>
        <end position="72"/>
    </location>
</feature>
<evidence type="ECO:0000256" key="4">
    <source>
        <dbReference type="ARBA" id="ARBA00022833"/>
    </source>
</evidence>
<dbReference type="GeneID" id="103358947"/>
<dbReference type="InterPro" id="IPR049899">
    <property type="entry name" value="Znf_C2HC_C3H"/>
</dbReference>
<evidence type="ECO:0000256" key="1">
    <source>
        <dbReference type="ARBA" id="ARBA00010843"/>
    </source>
</evidence>
<keyword evidence="4" id="KW-0862">Zinc</keyword>
<keyword evidence="5" id="KW-0175">Coiled coil</keyword>
<dbReference type="Gene3D" id="3.30.160.60">
    <property type="entry name" value="Classic Zinc Finger"/>
    <property type="match status" value="1"/>
</dbReference>
<gene>
    <name evidence="10" type="primary">LOC103358947</name>
</gene>
<evidence type="ECO:0000256" key="3">
    <source>
        <dbReference type="ARBA" id="ARBA00022771"/>
    </source>
</evidence>
<comment type="similarity">
    <text evidence="1">Belongs to the ZC2HC1 family.</text>
</comment>
<dbReference type="PANTHER" id="PTHR14649">
    <property type="entry name" value="ZINC FINGER C2HC DOMAIN-CONTAINING PROTEIN 1C"/>
    <property type="match status" value="1"/>
</dbReference>
<evidence type="ECO:0000313" key="9">
    <source>
        <dbReference type="Proteomes" id="UP000694891"/>
    </source>
</evidence>
<feature type="region of interest" description="Disordered" evidence="7">
    <location>
        <begin position="25"/>
        <end position="178"/>
    </location>
</feature>
<evidence type="ECO:0000256" key="7">
    <source>
        <dbReference type="SAM" id="MobiDB-lite"/>
    </source>
</evidence>
<sequence length="356" mass="41529">MAQAIHAKERMLQEKFWQLEEKIRQKIQQDSVDTAAGDDQKSEEESRRRGQAERGRVQTKARISEPQRKEPATSRGMSSQERRREDLRQPRNKQDQRTEGRVRNIHDVQQSRWEGAETSQSRGKGYKGTNETVFNEQEANEELTRSRWQNVKEHARRKGGGEKEYGIQGEAEKTKYSKQNEASLDFAFSAREKKFREITHKEVDSSDDDRDMPQKTGHRAVMENHRAGRKPSRESAGASHYSQLQQEEELTLTDNTDGSIQLFPCKICNRKFFKERLEKHIEVCKKVKQSHRQVFNSYANRTKGSAIEEYLKTHSRSNTPEESQVLKKKRQNYKGNISNLRQDRLPAGTSKPKRLK</sequence>
<protein>
    <submittedName>
        <fullName evidence="10">Zinc finger C2HC domain-containing protein 1C</fullName>
    </submittedName>
</protein>
<keyword evidence="2" id="KW-0479">Metal-binding</keyword>
<feature type="compositionally biased region" description="Basic and acidic residues" evidence="7">
    <location>
        <begin position="80"/>
        <end position="106"/>
    </location>
</feature>
<dbReference type="RefSeq" id="XP_008282333.1">
    <property type="nucleotide sequence ID" value="XM_008284111.1"/>
</dbReference>
<dbReference type="GO" id="GO:0008270">
    <property type="term" value="F:zinc ion binding"/>
    <property type="evidence" value="ECO:0007669"/>
    <property type="project" value="UniProtKB-KW"/>
</dbReference>
<dbReference type="PANTHER" id="PTHR14649:SF1">
    <property type="entry name" value="ZINC FINGER C2HC DOMAIN-CONTAINING PROTEIN 1C"/>
    <property type="match status" value="1"/>
</dbReference>
<keyword evidence="3 6" id="KW-0863">Zinc-finger</keyword>
<accession>A0A9Y4JWU4</accession>
<evidence type="ECO:0000256" key="6">
    <source>
        <dbReference type="PROSITE-ProRule" id="PRU01371"/>
    </source>
</evidence>
<dbReference type="Pfam" id="PF13913">
    <property type="entry name" value="zf-C2HC_2"/>
    <property type="match status" value="1"/>
</dbReference>
<dbReference type="PROSITE" id="PS52027">
    <property type="entry name" value="ZF_C2HC_C3H"/>
    <property type="match status" value="1"/>
</dbReference>
<organism evidence="9 10">
    <name type="scientific">Stegastes partitus</name>
    <name type="common">bicolor damselfish</name>
    <dbReference type="NCBI Taxonomy" id="144197"/>
    <lineage>
        <taxon>Eukaryota</taxon>
        <taxon>Metazoa</taxon>
        <taxon>Chordata</taxon>
        <taxon>Craniata</taxon>
        <taxon>Vertebrata</taxon>
        <taxon>Euteleostomi</taxon>
        <taxon>Actinopterygii</taxon>
        <taxon>Neopterygii</taxon>
        <taxon>Teleostei</taxon>
        <taxon>Neoteleostei</taxon>
        <taxon>Acanthomorphata</taxon>
        <taxon>Ovalentaria</taxon>
        <taxon>Pomacentridae</taxon>
        <taxon>Stegastes</taxon>
    </lineage>
</organism>
<evidence type="ECO:0000313" key="10">
    <source>
        <dbReference type="RefSeq" id="XP_008282333.1"/>
    </source>
</evidence>
<keyword evidence="9" id="KW-1185">Reference proteome</keyword>
<feature type="compositionally biased region" description="Polar residues" evidence="7">
    <location>
        <begin position="107"/>
        <end position="122"/>
    </location>
</feature>